<dbReference type="eggNOG" id="KOG2806">
    <property type="taxonomic scope" value="Eukaryota"/>
</dbReference>
<dbReference type="InterPro" id="IPR001223">
    <property type="entry name" value="Glyco_hydro18_cat"/>
</dbReference>
<organism evidence="2 3">
    <name type="scientific">Thalassiosira oceanica</name>
    <name type="common">Marine diatom</name>
    <dbReference type="NCBI Taxonomy" id="159749"/>
    <lineage>
        <taxon>Eukaryota</taxon>
        <taxon>Sar</taxon>
        <taxon>Stramenopiles</taxon>
        <taxon>Ochrophyta</taxon>
        <taxon>Bacillariophyta</taxon>
        <taxon>Coscinodiscophyceae</taxon>
        <taxon>Thalassiosirophycidae</taxon>
        <taxon>Thalassiosirales</taxon>
        <taxon>Thalassiosiraceae</taxon>
        <taxon>Thalassiosira</taxon>
    </lineage>
</organism>
<protein>
    <recommendedName>
        <fullName evidence="1">GH18 domain-containing protein</fullName>
    </recommendedName>
</protein>
<evidence type="ECO:0000313" key="3">
    <source>
        <dbReference type="Proteomes" id="UP000266841"/>
    </source>
</evidence>
<dbReference type="InterPro" id="IPR029070">
    <property type="entry name" value="Chitinase_insertion_sf"/>
</dbReference>
<evidence type="ECO:0000313" key="2">
    <source>
        <dbReference type="EMBL" id="EJK73004.1"/>
    </source>
</evidence>
<dbReference type="GO" id="GO:0008061">
    <property type="term" value="F:chitin binding"/>
    <property type="evidence" value="ECO:0007669"/>
    <property type="project" value="InterPro"/>
</dbReference>
<dbReference type="PROSITE" id="PS51910">
    <property type="entry name" value="GH18_2"/>
    <property type="match status" value="1"/>
</dbReference>
<feature type="non-terminal residue" evidence="2">
    <location>
        <position position="1"/>
    </location>
</feature>
<gene>
    <name evidence="2" type="ORF">THAOC_05402</name>
</gene>
<proteinExistence type="predicted"/>
<dbReference type="OrthoDB" id="70885at2759"/>
<dbReference type="SMART" id="SM00636">
    <property type="entry name" value="Glyco_18"/>
    <property type="match status" value="1"/>
</dbReference>
<evidence type="ECO:0000259" key="1">
    <source>
        <dbReference type="PROSITE" id="PS51910"/>
    </source>
</evidence>
<comment type="caution">
    <text evidence="2">The sequence shown here is derived from an EMBL/GenBank/DDBJ whole genome shotgun (WGS) entry which is preliminary data.</text>
</comment>
<dbReference type="PANTHER" id="PTHR21113">
    <property type="entry name" value="AGAP001705-PA"/>
    <property type="match status" value="1"/>
</dbReference>
<dbReference type="Pfam" id="PF00704">
    <property type="entry name" value="Glyco_hydro_18"/>
    <property type="match status" value="1"/>
</dbReference>
<dbReference type="Proteomes" id="UP000266841">
    <property type="component" value="Unassembled WGS sequence"/>
</dbReference>
<name>K0T7B4_THAOC</name>
<dbReference type="AlphaFoldDB" id="K0T7B4"/>
<dbReference type="GO" id="GO:0005975">
    <property type="term" value="P:carbohydrate metabolic process"/>
    <property type="evidence" value="ECO:0007669"/>
    <property type="project" value="InterPro"/>
</dbReference>
<dbReference type="PANTHER" id="PTHR21113:SF4">
    <property type="entry name" value="CHITIN-BINDING TYPE-4 DOMAIN-CONTAINING PROTEIN"/>
    <property type="match status" value="1"/>
</dbReference>
<reference evidence="2 3" key="1">
    <citation type="journal article" date="2012" name="Genome Biol.">
        <title>Genome and low-iron response of an oceanic diatom adapted to chronic iron limitation.</title>
        <authorList>
            <person name="Lommer M."/>
            <person name="Specht M."/>
            <person name="Roy A.S."/>
            <person name="Kraemer L."/>
            <person name="Andreson R."/>
            <person name="Gutowska M.A."/>
            <person name="Wolf J."/>
            <person name="Bergner S.V."/>
            <person name="Schilhabel M.B."/>
            <person name="Klostermeier U.C."/>
            <person name="Beiko R.G."/>
            <person name="Rosenstiel P."/>
            <person name="Hippler M."/>
            <person name="Laroche J."/>
        </authorList>
    </citation>
    <scope>NUCLEOTIDE SEQUENCE [LARGE SCALE GENOMIC DNA]</scope>
    <source>
        <strain evidence="2 3">CCMP1005</strain>
    </source>
</reference>
<dbReference type="InterPro" id="IPR017853">
    <property type="entry name" value="GH"/>
</dbReference>
<dbReference type="Gene3D" id="3.20.20.80">
    <property type="entry name" value="Glycosidases"/>
    <property type="match status" value="1"/>
</dbReference>
<keyword evidence="3" id="KW-1185">Reference proteome</keyword>
<accession>K0T7B4</accession>
<feature type="domain" description="GH18" evidence="1">
    <location>
        <begin position="1"/>
        <end position="424"/>
    </location>
</feature>
<dbReference type="SUPFAM" id="SSF51445">
    <property type="entry name" value="(Trans)glycosidases"/>
    <property type="match status" value="1"/>
</dbReference>
<dbReference type="EMBL" id="AGNL01004959">
    <property type="protein sequence ID" value="EJK73004.1"/>
    <property type="molecule type" value="Genomic_DNA"/>
</dbReference>
<sequence>GTDSWTDPNVLFGEYDFSLTRDKLPEACKDGLGRDDGTPKYDGYGNLVLPEDESSASNFGGRHERDLYDLERDLQNLFNDDGSCRYFEQCHRNFPGSRSCATHNYKNGLIYRSHVSGAEIYPSIGGWTLSGNFPAVSADPKKRQRFAQECVGLIEDYGFDGIEIDWEYPGYEPHNGSPADRENFIYLLKEVRGALNDYQRRTGDSPINGGTFGLSVALPCGASNIANIHIEKVAKLVDVMNLMTFDFHSASEPVTGANSPLFDQEWDEEPGNSVDGCVQNYYSGGAGKYSQKISIGVPFYGKTYPFATELNGFHSNTNGRGGGMSDQVNWPKDLGSPVYYNIVDKLSKGNMVIRRHEPTKTSYAYFNDGSGLVSYDDPQSVCDKAGYVHDNLLGGLFVWEMSGDLLENLNTPLMDSINRKLEETNFDCRLIAPSEDGKTVELPPPAPKGPFQIEQPKGTDRLVSIKDATMEFLDRVEKGELSFGVVGKGAFTRTAFMHRRYDGSTFPSYVYRFAHFVEALESMASEGVDGDLFYLGPNQLVGESASSRRRELQGIPARLVPGEALEGSMVYGLVNIALFLSHAHAESILHDTCDEVNVQFLPNSDFDGMGLDDGEDASRFPISNACGQDGRSYQDELCTRPEDSRYDCTAQLNVDEFESMEASAVSRGIWAGAPRGFYCGPKNVYGTTGFWDAIAGQELDTNPTANQGGRTDVEGCCFWGRGSLKIKGTCTLGKLNYHLGKNKADRDGRENAKYPDVNFCLDPGQICAGVHSIPLRWISGLYHWVDVS</sequence>
<dbReference type="InterPro" id="IPR011583">
    <property type="entry name" value="Chitinase_II/V-like_cat"/>
</dbReference>
<dbReference type="Gene3D" id="3.10.50.10">
    <property type="match status" value="1"/>
</dbReference>